<dbReference type="GeneID" id="9687845"/>
<feature type="compositionally biased region" description="Basic and acidic residues" evidence="1">
    <location>
        <begin position="179"/>
        <end position="192"/>
    </location>
</feature>
<dbReference type="Proteomes" id="UP000001876">
    <property type="component" value="Unassembled WGS sequence"/>
</dbReference>
<dbReference type="PANTHER" id="PTHR45725">
    <property type="entry name" value="FORMIN HOMOLOGY 2 FAMILY MEMBER"/>
    <property type="match status" value="1"/>
</dbReference>
<protein>
    <submittedName>
        <fullName evidence="3">Predicted protein</fullName>
    </submittedName>
</protein>
<evidence type="ECO:0000313" key="4">
    <source>
        <dbReference type="Proteomes" id="UP000001876"/>
    </source>
</evidence>
<proteinExistence type="predicted"/>
<feature type="compositionally biased region" description="Basic residues" evidence="1">
    <location>
        <begin position="656"/>
        <end position="665"/>
    </location>
</feature>
<sequence>MRARATLCVLATALLFVGGVAAQECDATDTLCHRAKAAAASAPPKMIPDDAPDLSSPPRPTKTAEDDPSPPEPSSTRVASCAVCEAALTEHAAAVDDLSAELTSMKASVADAEARVLAATKRAEEEASAASAASTEEATTRASEKIAALERRILEERDAHATELSALREQHAVAAAAAEEARAEAEAAAKAEEEAEASSGAEGEEDPWFPPWVRRRAAHATEHVVGAAGFAKQNARALLAYVGVLEQADEVFAFIATKAAPHVETGKSLAIAAWGKLRELFEHVVETFAKARRNLGFLWEHVQKSGRARREYEARKGGWDVDEGPPRKSRTTAEYWSRQGARAGELGEEALEWSRAAWKRLRGWWTGASASASEKAAFVRDNVRRRATPKIVRFKAAIAKLSLPLAGAVATRWPTLPAWFLRRAGPLPEKYSLDPAELAKPMAEVFFWILVAMGASSIVYWTVFRTTPGDSLPDDAEFEIVHLPADDGTFVGRVVGGGVDVLVTLPDVQTAEQCEIMVSLNEVRVKALDGYHDVKIEIPSEARGRWNADEGGKWRKSATFDVRKGVLKIRLRPPTPAAEANGAVNAAEIEAGVAAMKIKGGGGRDGPAAAGKPPLSPPPPFSPLVPSDKTPGVKSPTPPAAAAAEKTSEILPKPKIPTKAKKTRAAKAAAAKAGGG</sequence>
<gene>
    <name evidence="3" type="ORF">MICPUCDRAFT_48579</name>
</gene>
<feature type="chain" id="PRO_5002910743" evidence="2">
    <location>
        <begin position="23"/>
        <end position="676"/>
    </location>
</feature>
<feature type="region of interest" description="Disordered" evidence="1">
    <location>
        <begin position="39"/>
        <end position="78"/>
    </location>
</feature>
<name>C1N3N3_MICPC</name>
<feature type="compositionally biased region" description="Low complexity" evidence="1">
    <location>
        <begin position="666"/>
        <end position="676"/>
    </location>
</feature>
<dbReference type="RefSeq" id="XP_003062405.1">
    <property type="nucleotide sequence ID" value="XM_003062359.1"/>
</dbReference>
<organism evidence="4">
    <name type="scientific">Micromonas pusilla (strain CCMP1545)</name>
    <name type="common">Picoplanktonic green alga</name>
    <dbReference type="NCBI Taxonomy" id="564608"/>
    <lineage>
        <taxon>Eukaryota</taxon>
        <taxon>Viridiplantae</taxon>
        <taxon>Chlorophyta</taxon>
        <taxon>Mamiellophyceae</taxon>
        <taxon>Mamiellales</taxon>
        <taxon>Mamiellaceae</taxon>
        <taxon>Micromonas</taxon>
    </lineage>
</organism>
<reference evidence="3 4" key="1">
    <citation type="journal article" date="2009" name="Science">
        <title>Green evolution and dynamic adaptations revealed by genomes of the marine picoeukaryotes Micromonas.</title>
        <authorList>
            <person name="Worden A.Z."/>
            <person name="Lee J.H."/>
            <person name="Mock T."/>
            <person name="Rouze P."/>
            <person name="Simmons M.P."/>
            <person name="Aerts A.L."/>
            <person name="Allen A.E."/>
            <person name="Cuvelier M.L."/>
            <person name="Derelle E."/>
            <person name="Everett M.V."/>
            <person name="Foulon E."/>
            <person name="Grimwood J."/>
            <person name="Gundlach H."/>
            <person name="Henrissat B."/>
            <person name="Napoli C."/>
            <person name="McDonald S.M."/>
            <person name="Parker M.S."/>
            <person name="Rombauts S."/>
            <person name="Salamov A."/>
            <person name="Von Dassow P."/>
            <person name="Badger J.H."/>
            <person name="Coutinho P.M."/>
            <person name="Demir E."/>
            <person name="Dubchak I."/>
            <person name="Gentemann C."/>
            <person name="Eikrem W."/>
            <person name="Gready J.E."/>
            <person name="John U."/>
            <person name="Lanier W."/>
            <person name="Lindquist E.A."/>
            <person name="Lucas S."/>
            <person name="Mayer K.F."/>
            <person name="Moreau H."/>
            <person name="Not F."/>
            <person name="Otillar R."/>
            <person name="Panaud O."/>
            <person name="Pangilinan J."/>
            <person name="Paulsen I."/>
            <person name="Piegu B."/>
            <person name="Poliakov A."/>
            <person name="Robbens S."/>
            <person name="Schmutz J."/>
            <person name="Toulza E."/>
            <person name="Wyss T."/>
            <person name="Zelensky A."/>
            <person name="Zhou K."/>
            <person name="Armbrust E.V."/>
            <person name="Bhattacharya D."/>
            <person name="Goodenough U.W."/>
            <person name="Van de Peer Y."/>
            <person name="Grigoriev I.V."/>
        </authorList>
    </citation>
    <scope>NUCLEOTIDE SEQUENCE [LARGE SCALE GENOMIC DNA]</scope>
    <source>
        <strain evidence="3 4">CCMP1545</strain>
    </source>
</reference>
<evidence type="ECO:0000256" key="2">
    <source>
        <dbReference type="SAM" id="SignalP"/>
    </source>
</evidence>
<dbReference type="KEGG" id="mpp:MICPUCDRAFT_48579"/>
<dbReference type="InterPro" id="IPR051425">
    <property type="entry name" value="Formin_Homology"/>
</dbReference>
<feature type="signal peptide" evidence="2">
    <location>
        <begin position="1"/>
        <end position="22"/>
    </location>
</feature>
<keyword evidence="2" id="KW-0732">Signal</keyword>
<feature type="region of interest" description="Disordered" evidence="1">
    <location>
        <begin position="598"/>
        <end position="676"/>
    </location>
</feature>
<keyword evidence="4" id="KW-1185">Reference proteome</keyword>
<evidence type="ECO:0000313" key="3">
    <source>
        <dbReference type="EMBL" id="EEH53224.1"/>
    </source>
</evidence>
<feature type="compositionally biased region" description="Pro residues" evidence="1">
    <location>
        <begin position="614"/>
        <end position="623"/>
    </location>
</feature>
<dbReference type="EMBL" id="GG663746">
    <property type="protein sequence ID" value="EEH53224.1"/>
    <property type="molecule type" value="Genomic_DNA"/>
</dbReference>
<dbReference type="AlphaFoldDB" id="C1N3N3"/>
<feature type="region of interest" description="Disordered" evidence="1">
    <location>
        <begin position="175"/>
        <end position="209"/>
    </location>
</feature>
<accession>C1N3N3</accession>
<dbReference type="OMA" id="DILIACY"/>
<evidence type="ECO:0000256" key="1">
    <source>
        <dbReference type="SAM" id="MobiDB-lite"/>
    </source>
</evidence>
<dbReference type="PANTHER" id="PTHR45725:SF1">
    <property type="entry name" value="DISHEVELLED ASSOCIATED ACTIVATOR OF MORPHOGENESIS, ISOFORM D"/>
    <property type="match status" value="1"/>
</dbReference>